<keyword evidence="2" id="KW-1185">Reference proteome</keyword>
<dbReference type="AlphaFoldDB" id="B4LY45"/>
<dbReference type="InParanoid" id="B4LY45"/>
<dbReference type="Proteomes" id="UP000008792">
    <property type="component" value="Unassembled WGS sequence"/>
</dbReference>
<name>B4LY45_DROVI</name>
<accession>B4LY45</accession>
<evidence type="ECO:0000313" key="1">
    <source>
        <dbReference type="EMBL" id="EDW67933.1"/>
    </source>
</evidence>
<dbReference type="OMA" id="CWQHRFT"/>
<evidence type="ECO:0000313" key="2">
    <source>
        <dbReference type="Proteomes" id="UP000008792"/>
    </source>
</evidence>
<dbReference type="EMBL" id="CH940650">
    <property type="protein sequence ID" value="EDW67933.1"/>
    <property type="molecule type" value="Genomic_DNA"/>
</dbReference>
<dbReference type="KEGG" id="dvi:6630542"/>
<dbReference type="OrthoDB" id="8027954at2759"/>
<dbReference type="PhylomeDB" id="B4LY45"/>
<dbReference type="HOGENOM" id="CLU_546634_0_0_1"/>
<gene>
    <name evidence="1" type="primary">Dvir\GJ24439</name>
    <name evidence="1" type="ORF">Dvir_GJ24439</name>
</gene>
<sequence length="499" mass="57572">MNPLPGQFFARSLDRILVEDLNIPHVTWGLQNNVTLSGILTVQSLVFVTIYNLPPEQEPMLDVVDQTLDGRHELRVLFILKTREMSAPLIEQIYALFVWCWQRNFINVALTYQRITFINGSYNVHDELFSYTPFPKLRVLNVTGLGVTFNWEALDVSNVKGYEFRVPVFQDVVQAYVLPNGQLYGTLGLMLSNYIIHINGRLRVEETPHVNEGNYHSYTLMLASRGVIDIGVHGYSQMTLSSEQAEGGLLTSNTKTCLMVPWQKEQPLNRLIRFSFRYNGILFLTAFILWNVRMGYLSAALSVKLPPPQINNLEDFLRSPLRIMVTESEVAMYFTRELLPAALQPRLLVVNASTLLEHRSSLNTSYAYCITSRRWELVRFQQARLRHPLFRRLDANLCTSTYFRKIPLQRNSPFSENLAQFYIASLYTGFYWKWEQLSIMEAVNLGLLKIYQDVELSYASLNLKSIEVLLKISALDKVRVRGTPADILNYWPQRSCSRN</sequence>
<proteinExistence type="predicted"/>
<organism evidence="1 2">
    <name type="scientific">Drosophila virilis</name>
    <name type="common">Fruit fly</name>
    <dbReference type="NCBI Taxonomy" id="7244"/>
    <lineage>
        <taxon>Eukaryota</taxon>
        <taxon>Metazoa</taxon>
        <taxon>Ecdysozoa</taxon>
        <taxon>Arthropoda</taxon>
        <taxon>Hexapoda</taxon>
        <taxon>Insecta</taxon>
        <taxon>Pterygota</taxon>
        <taxon>Neoptera</taxon>
        <taxon>Endopterygota</taxon>
        <taxon>Diptera</taxon>
        <taxon>Brachycera</taxon>
        <taxon>Muscomorpha</taxon>
        <taxon>Ephydroidea</taxon>
        <taxon>Drosophilidae</taxon>
        <taxon>Drosophila</taxon>
    </lineage>
</organism>
<protein>
    <submittedName>
        <fullName evidence="1">Uncharacterized protein</fullName>
    </submittedName>
</protein>
<dbReference type="eggNOG" id="ENOG502T8AZ">
    <property type="taxonomic scope" value="Eukaryota"/>
</dbReference>
<reference evidence="1 2" key="1">
    <citation type="journal article" date="2007" name="Nature">
        <title>Evolution of genes and genomes on the Drosophila phylogeny.</title>
        <authorList>
            <consortium name="Drosophila 12 Genomes Consortium"/>
            <person name="Clark A.G."/>
            <person name="Eisen M.B."/>
            <person name="Smith D.R."/>
            <person name="Bergman C.M."/>
            <person name="Oliver B."/>
            <person name="Markow T.A."/>
            <person name="Kaufman T.C."/>
            <person name="Kellis M."/>
            <person name="Gelbart W."/>
            <person name="Iyer V.N."/>
            <person name="Pollard D.A."/>
            <person name="Sackton T.B."/>
            <person name="Larracuente A.M."/>
            <person name="Singh N.D."/>
            <person name="Abad J.P."/>
            <person name="Abt D.N."/>
            <person name="Adryan B."/>
            <person name="Aguade M."/>
            <person name="Akashi H."/>
            <person name="Anderson W.W."/>
            <person name="Aquadro C.F."/>
            <person name="Ardell D.H."/>
            <person name="Arguello R."/>
            <person name="Artieri C.G."/>
            <person name="Barbash D.A."/>
            <person name="Barker D."/>
            <person name="Barsanti P."/>
            <person name="Batterham P."/>
            <person name="Batzoglou S."/>
            <person name="Begun D."/>
            <person name="Bhutkar A."/>
            <person name="Blanco E."/>
            <person name="Bosak S.A."/>
            <person name="Bradley R.K."/>
            <person name="Brand A.D."/>
            <person name="Brent M.R."/>
            <person name="Brooks A.N."/>
            <person name="Brown R.H."/>
            <person name="Butlin R.K."/>
            <person name="Caggese C."/>
            <person name="Calvi B.R."/>
            <person name="Bernardo de Carvalho A."/>
            <person name="Caspi A."/>
            <person name="Castrezana S."/>
            <person name="Celniker S.E."/>
            <person name="Chang J.L."/>
            <person name="Chapple C."/>
            <person name="Chatterji S."/>
            <person name="Chinwalla A."/>
            <person name="Civetta A."/>
            <person name="Clifton S.W."/>
            <person name="Comeron J.M."/>
            <person name="Costello J.C."/>
            <person name="Coyne J.A."/>
            <person name="Daub J."/>
            <person name="David R.G."/>
            <person name="Delcher A.L."/>
            <person name="Delehaunty K."/>
            <person name="Do C.B."/>
            <person name="Ebling H."/>
            <person name="Edwards K."/>
            <person name="Eickbush T."/>
            <person name="Evans J.D."/>
            <person name="Filipski A."/>
            <person name="Findeiss S."/>
            <person name="Freyhult E."/>
            <person name="Fulton L."/>
            <person name="Fulton R."/>
            <person name="Garcia A.C."/>
            <person name="Gardiner A."/>
            <person name="Garfield D.A."/>
            <person name="Garvin B.E."/>
            <person name="Gibson G."/>
            <person name="Gilbert D."/>
            <person name="Gnerre S."/>
            <person name="Godfrey J."/>
            <person name="Good R."/>
            <person name="Gotea V."/>
            <person name="Gravely B."/>
            <person name="Greenberg A.J."/>
            <person name="Griffiths-Jones S."/>
            <person name="Gross S."/>
            <person name="Guigo R."/>
            <person name="Gustafson E.A."/>
            <person name="Haerty W."/>
            <person name="Hahn M.W."/>
            <person name="Halligan D.L."/>
            <person name="Halpern A.L."/>
            <person name="Halter G.M."/>
            <person name="Han M.V."/>
            <person name="Heger A."/>
            <person name="Hillier L."/>
            <person name="Hinrichs A.S."/>
            <person name="Holmes I."/>
            <person name="Hoskins R.A."/>
            <person name="Hubisz M.J."/>
            <person name="Hultmark D."/>
            <person name="Huntley M.A."/>
            <person name="Jaffe D.B."/>
            <person name="Jagadeeshan S."/>
            <person name="Jeck W.R."/>
            <person name="Johnson J."/>
            <person name="Jones C.D."/>
            <person name="Jordan W.C."/>
            <person name="Karpen G.H."/>
            <person name="Kataoka E."/>
            <person name="Keightley P.D."/>
            <person name="Kheradpour P."/>
            <person name="Kirkness E.F."/>
            <person name="Koerich L.B."/>
            <person name="Kristiansen K."/>
            <person name="Kudrna D."/>
            <person name="Kulathinal R.J."/>
            <person name="Kumar S."/>
            <person name="Kwok R."/>
            <person name="Lander E."/>
            <person name="Langley C.H."/>
            <person name="Lapoint R."/>
            <person name="Lazzaro B.P."/>
            <person name="Lee S.J."/>
            <person name="Levesque L."/>
            <person name="Li R."/>
            <person name="Lin C.F."/>
            <person name="Lin M.F."/>
            <person name="Lindblad-Toh K."/>
            <person name="Llopart A."/>
            <person name="Long M."/>
            <person name="Low L."/>
            <person name="Lozovsky E."/>
            <person name="Lu J."/>
            <person name="Luo M."/>
            <person name="Machado C.A."/>
            <person name="Makalowski W."/>
            <person name="Marzo M."/>
            <person name="Matsuda M."/>
            <person name="Matzkin L."/>
            <person name="McAllister B."/>
            <person name="McBride C.S."/>
            <person name="McKernan B."/>
            <person name="McKernan K."/>
            <person name="Mendez-Lago M."/>
            <person name="Minx P."/>
            <person name="Mollenhauer M.U."/>
            <person name="Montooth K."/>
            <person name="Mount S.M."/>
            <person name="Mu X."/>
            <person name="Myers E."/>
            <person name="Negre B."/>
            <person name="Newfeld S."/>
            <person name="Nielsen R."/>
            <person name="Noor M.A."/>
            <person name="O'Grady P."/>
            <person name="Pachter L."/>
            <person name="Papaceit M."/>
            <person name="Parisi M.J."/>
            <person name="Parisi M."/>
            <person name="Parts L."/>
            <person name="Pedersen J.S."/>
            <person name="Pesole G."/>
            <person name="Phillippy A.M."/>
            <person name="Ponting C.P."/>
            <person name="Pop M."/>
            <person name="Porcelli D."/>
            <person name="Powell J.R."/>
            <person name="Prohaska S."/>
            <person name="Pruitt K."/>
            <person name="Puig M."/>
            <person name="Quesneville H."/>
            <person name="Ram K.R."/>
            <person name="Rand D."/>
            <person name="Rasmussen M.D."/>
            <person name="Reed L.K."/>
            <person name="Reenan R."/>
            <person name="Reily A."/>
            <person name="Remington K.A."/>
            <person name="Rieger T.T."/>
            <person name="Ritchie M.G."/>
            <person name="Robin C."/>
            <person name="Rogers Y.H."/>
            <person name="Rohde C."/>
            <person name="Rozas J."/>
            <person name="Rubenfield M.J."/>
            <person name="Ruiz A."/>
            <person name="Russo S."/>
            <person name="Salzberg S.L."/>
            <person name="Sanchez-Gracia A."/>
            <person name="Saranga D.J."/>
            <person name="Sato H."/>
            <person name="Schaeffer S.W."/>
            <person name="Schatz M.C."/>
            <person name="Schlenke T."/>
            <person name="Schwartz R."/>
            <person name="Segarra C."/>
            <person name="Singh R.S."/>
            <person name="Sirot L."/>
            <person name="Sirota M."/>
            <person name="Sisneros N.B."/>
            <person name="Smith C.D."/>
            <person name="Smith T.F."/>
            <person name="Spieth J."/>
            <person name="Stage D.E."/>
            <person name="Stark A."/>
            <person name="Stephan W."/>
            <person name="Strausberg R.L."/>
            <person name="Strempel S."/>
            <person name="Sturgill D."/>
            <person name="Sutton G."/>
            <person name="Sutton G.G."/>
            <person name="Tao W."/>
            <person name="Teichmann S."/>
            <person name="Tobari Y.N."/>
            <person name="Tomimura Y."/>
            <person name="Tsolas J.M."/>
            <person name="Valente V.L."/>
            <person name="Venter E."/>
            <person name="Venter J.C."/>
            <person name="Vicario S."/>
            <person name="Vieira F.G."/>
            <person name="Vilella A.J."/>
            <person name="Villasante A."/>
            <person name="Walenz B."/>
            <person name="Wang J."/>
            <person name="Wasserman M."/>
            <person name="Watts T."/>
            <person name="Wilson D."/>
            <person name="Wilson R.K."/>
            <person name="Wing R.A."/>
            <person name="Wolfner M.F."/>
            <person name="Wong A."/>
            <person name="Wong G.K."/>
            <person name="Wu C.I."/>
            <person name="Wu G."/>
            <person name="Yamamoto D."/>
            <person name="Yang H.P."/>
            <person name="Yang S.P."/>
            <person name="Yorke J.A."/>
            <person name="Yoshida K."/>
            <person name="Zdobnov E."/>
            <person name="Zhang P."/>
            <person name="Zhang Y."/>
            <person name="Zimin A.V."/>
            <person name="Baldwin J."/>
            <person name="Abdouelleil A."/>
            <person name="Abdulkadir J."/>
            <person name="Abebe A."/>
            <person name="Abera B."/>
            <person name="Abreu J."/>
            <person name="Acer S.C."/>
            <person name="Aftuck L."/>
            <person name="Alexander A."/>
            <person name="An P."/>
            <person name="Anderson E."/>
            <person name="Anderson S."/>
            <person name="Arachi H."/>
            <person name="Azer M."/>
            <person name="Bachantsang P."/>
            <person name="Barry A."/>
            <person name="Bayul T."/>
            <person name="Berlin A."/>
            <person name="Bessette D."/>
            <person name="Bloom T."/>
            <person name="Blye J."/>
            <person name="Boguslavskiy L."/>
            <person name="Bonnet C."/>
            <person name="Boukhgalter B."/>
            <person name="Bourzgui I."/>
            <person name="Brown A."/>
            <person name="Cahill P."/>
            <person name="Channer S."/>
            <person name="Cheshatsang Y."/>
            <person name="Chuda L."/>
            <person name="Citroen M."/>
            <person name="Collymore A."/>
            <person name="Cooke P."/>
            <person name="Costello M."/>
            <person name="D'Aco K."/>
            <person name="Daza R."/>
            <person name="De Haan G."/>
            <person name="DeGray S."/>
            <person name="DeMaso C."/>
            <person name="Dhargay N."/>
            <person name="Dooley K."/>
            <person name="Dooley E."/>
            <person name="Doricent M."/>
            <person name="Dorje P."/>
            <person name="Dorjee K."/>
            <person name="Dupes A."/>
            <person name="Elong R."/>
            <person name="Falk J."/>
            <person name="Farina A."/>
            <person name="Faro S."/>
            <person name="Ferguson D."/>
            <person name="Fisher S."/>
            <person name="Foley C.D."/>
            <person name="Franke A."/>
            <person name="Friedrich D."/>
            <person name="Gadbois L."/>
            <person name="Gearin G."/>
            <person name="Gearin C.R."/>
            <person name="Giannoukos G."/>
            <person name="Goode T."/>
            <person name="Graham J."/>
            <person name="Grandbois E."/>
            <person name="Grewal S."/>
            <person name="Gyaltsen K."/>
            <person name="Hafez N."/>
            <person name="Hagos B."/>
            <person name="Hall J."/>
            <person name="Henson C."/>
            <person name="Hollinger A."/>
            <person name="Honan T."/>
            <person name="Huard M.D."/>
            <person name="Hughes L."/>
            <person name="Hurhula B."/>
            <person name="Husby M.E."/>
            <person name="Kamat A."/>
            <person name="Kanga B."/>
            <person name="Kashin S."/>
            <person name="Khazanovich D."/>
            <person name="Kisner P."/>
            <person name="Lance K."/>
            <person name="Lara M."/>
            <person name="Lee W."/>
            <person name="Lennon N."/>
            <person name="Letendre F."/>
            <person name="LeVine R."/>
            <person name="Lipovsky A."/>
            <person name="Liu X."/>
            <person name="Liu J."/>
            <person name="Liu S."/>
            <person name="Lokyitsang T."/>
            <person name="Lokyitsang Y."/>
            <person name="Lubonja R."/>
            <person name="Lui A."/>
            <person name="MacDonald P."/>
            <person name="Magnisalis V."/>
            <person name="Maru K."/>
            <person name="Matthews C."/>
            <person name="McCusker W."/>
            <person name="McDonough S."/>
            <person name="Mehta T."/>
            <person name="Meldrim J."/>
            <person name="Meneus L."/>
            <person name="Mihai O."/>
            <person name="Mihalev A."/>
            <person name="Mihova T."/>
            <person name="Mittelman R."/>
            <person name="Mlenga V."/>
            <person name="Montmayeur A."/>
            <person name="Mulrain L."/>
            <person name="Navidi A."/>
            <person name="Naylor J."/>
            <person name="Negash T."/>
            <person name="Nguyen T."/>
            <person name="Nguyen N."/>
            <person name="Nicol R."/>
            <person name="Norbu C."/>
            <person name="Norbu N."/>
            <person name="Novod N."/>
            <person name="O'Neill B."/>
            <person name="Osman S."/>
            <person name="Markiewicz E."/>
            <person name="Oyono O.L."/>
            <person name="Patti C."/>
            <person name="Phunkhang P."/>
            <person name="Pierre F."/>
            <person name="Priest M."/>
            <person name="Raghuraman S."/>
            <person name="Rege F."/>
            <person name="Reyes R."/>
            <person name="Rise C."/>
            <person name="Rogov P."/>
            <person name="Ross K."/>
            <person name="Ryan E."/>
            <person name="Settipalli S."/>
            <person name="Shea T."/>
            <person name="Sherpa N."/>
            <person name="Shi L."/>
            <person name="Shih D."/>
            <person name="Sparrow T."/>
            <person name="Spaulding J."/>
            <person name="Stalker J."/>
            <person name="Stange-Thomann N."/>
            <person name="Stavropoulos S."/>
            <person name="Stone C."/>
            <person name="Strader C."/>
            <person name="Tesfaye S."/>
            <person name="Thomson T."/>
            <person name="Thoulutsang Y."/>
            <person name="Thoulutsang D."/>
            <person name="Topham K."/>
            <person name="Topping I."/>
            <person name="Tsamla T."/>
            <person name="Vassiliev H."/>
            <person name="Vo A."/>
            <person name="Wangchuk T."/>
            <person name="Wangdi T."/>
            <person name="Weiand M."/>
            <person name="Wilkinson J."/>
            <person name="Wilson A."/>
            <person name="Yadav S."/>
            <person name="Young G."/>
            <person name="Yu Q."/>
            <person name="Zembek L."/>
            <person name="Zhong D."/>
            <person name="Zimmer A."/>
            <person name="Zwirko Z."/>
            <person name="Jaffe D.B."/>
            <person name="Alvarez P."/>
            <person name="Brockman W."/>
            <person name="Butler J."/>
            <person name="Chin C."/>
            <person name="Gnerre S."/>
            <person name="Grabherr M."/>
            <person name="Kleber M."/>
            <person name="Mauceli E."/>
            <person name="MacCallum I."/>
        </authorList>
    </citation>
    <scope>NUCLEOTIDE SEQUENCE [LARGE SCALE GENOMIC DNA]</scope>
    <source>
        <strain evidence="2">Tucson 15010-1051.87</strain>
    </source>
</reference>